<feature type="region of interest" description="Disordered" evidence="1">
    <location>
        <begin position="197"/>
        <end position="218"/>
    </location>
</feature>
<organism evidence="2 3">
    <name type="scientific">Albula glossodonta</name>
    <name type="common">roundjaw bonefish</name>
    <dbReference type="NCBI Taxonomy" id="121402"/>
    <lineage>
        <taxon>Eukaryota</taxon>
        <taxon>Metazoa</taxon>
        <taxon>Chordata</taxon>
        <taxon>Craniata</taxon>
        <taxon>Vertebrata</taxon>
        <taxon>Euteleostomi</taxon>
        <taxon>Actinopterygii</taxon>
        <taxon>Neopterygii</taxon>
        <taxon>Teleostei</taxon>
        <taxon>Albuliformes</taxon>
        <taxon>Albulidae</taxon>
        <taxon>Albula</taxon>
    </lineage>
</organism>
<accession>A0A8T2NQA3</accession>
<keyword evidence="3" id="KW-1185">Reference proteome</keyword>
<protein>
    <submittedName>
        <fullName evidence="2">Uncharacterized protein</fullName>
    </submittedName>
</protein>
<feature type="compositionally biased region" description="Basic and acidic residues" evidence="1">
    <location>
        <begin position="502"/>
        <end position="526"/>
    </location>
</feature>
<name>A0A8T2NQA3_9TELE</name>
<evidence type="ECO:0000313" key="3">
    <source>
        <dbReference type="Proteomes" id="UP000824540"/>
    </source>
</evidence>
<dbReference type="EMBL" id="JAFBMS010000028">
    <property type="protein sequence ID" value="KAG9342419.1"/>
    <property type="molecule type" value="Genomic_DNA"/>
</dbReference>
<gene>
    <name evidence="2" type="ORF">JZ751_016421</name>
</gene>
<reference evidence="2" key="1">
    <citation type="thesis" date="2021" institute="BYU ScholarsArchive" country="Provo, UT, USA">
        <title>Applications of and Algorithms for Genome Assembly and Genomic Analyses with an Emphasis on Marine Teleosts.</title>
        <authorList>
            <person name="Pickett B.D."/>
        </authorList>
    </citation>
    <scope>NUCLEOTIDE SEQUENCE</scope>
    <source>
        <strain evidence="2">HI-2016</strain>
    </source>
</reference>
<feature type="compositionally biased region" description="Basic and acidic residues" evidence="1">
    <location>
        <begin position="134"/>
        <end position="144"/>
    </location>
</feature>
<feature type="region of interest" description="Disordered" evidence="1">
    <location>
        <begin position="488"/>
        <end position="527"/>
    </location>
</feature>
<evidence type="ECO:0000313" key="2">
    <source>
        <dbReference type="EMBL" id="KAG9342419.1"/>
    </source>
</evidence>
<evidence type="ECO:0000256" key="1">
    <source>
        <dbReference type="SAM" id="MobiDB-lite"/>
    </source>
</evidence>
<sequence length="701" mass="75535">MPVALRRRSWDEQEVHGTGLRYSSDDLDISLCPGISLGGGLTKAGCRERCSSLQEFHRALHSDGLLSGQGAVNGSRQGSGDFLSMTDSSEALTRFLDEETGDGLVISDLVNGEWAGAAQVRALDDAVAKEMLHDQTPEHGDGREPQSLCKSARPAENPSIGHDLCPAKISHKDSDDDDDVDVDGSIVFRAGSKDCNPERVTLRPSETSEGIPKDDKETSETRCLNTASYCDAQVHPHSNTVDYELVPAENWNFASNFNMVQGAQSSKAMECINVLRKYGNAMSDANPMGKIPHFEVVDVQLSQVKYDDVRSNNSLKAEEVTCSEVVHIQTRQEDHKDITMEADVVEEVSHPVVSAAPDEHGGESQNTNSIFESQSCKKAGCLSRLAAYNVDTLKTESSCGGPNSERAHVGMGFEENGQVTSGKQTARAELSAEGDVSDTVLENCGGAAPVTGSAEELQCDGRSAGAAENELTGATSENELTGATAENELTGATSENDAIDEDPLKAPDEGRGTKTRKAAESHDHSAEYSAVRLRVKKVNPPTPAFTVPQQRHMMQWLSLRAGALRLQSCRATGCVVGVVNGDKRGHDVTAVKDLGEVKWVLVTILVCAVIWGLDRVRLVTLLRTLQSQSTPCFMETKRPKHEMHIIGVPFPLLKFDVGSLPKVRSTQAFGGGEIKRGASLFWQDGHTEALKESNLSPDAIL</sequence>
<dbReference type="Proteomes" id="UP000824540">
    <property type="component" value="Unassembled WGS sequence"/>
</dbReference>
<comment type="caution">
    <text evidence="2">The sequence shown here is derived from an EMBL/GenBank/DDBJ whole genome shotgun (WGS) entry which is preliminary data.</text>
</comment>
<feature type="region of interest" description="Disordered" evidence="1">
    <location>
        <begin position="134"/>
        <end position="162"/>
    </location>
</feature>
<proteinExistence type="predicted"/>
<dbReference type="AlphaFoldDB" id="A0A8T2NQA3"/>